<keyword evidence="3" id="KW-1185">Reference proteome</keyword>
<feature type="compositionally biased region" description="Basic and acidic residues" evidence="1">
    <location>
        <begin position="69"/>
        <end position="83"/>
    </location>
</feature>
<proteinExistence type="predicted"/>
<dbReference type="HOGENOM" id="CLU_1424117_0_0_1"/>
<dbReference type="Proteomes" id="UP000019132">
    <property type="component" value="Unassembled WGS sequence"/>
</dbReference>
<reference evidence="3" key="2">
    <citation type="submission" date="2010-04" db="EMBL/GenBank/DDBJ databases">
        <authorList>
            <person name="Buell R."/>
            <person name="Hamilton J."/>
            <person name="Hostetler J."/>
        </authorList>
    </citation>
    <scope>NUCLEOTIDE SEQUENCE [LARGE SCALE GENOMIC DNA]</scope>
    <source>
        <strain evidence="3">DAOM:BR144</strain>
    </source>
</reference>
<feature type="region of interest" description="Disordered" evidence="1">
    <location>
        <begin position="1"/>
        <end position="22"/>
    </location>
</feature>
<dbReference type="InParanoid" id="K3WQE5"/>
<reference evidence="3" key="1">
    <citation type="journal article" date="2010" name="Genome Biol.">
        <title>Genome sequence of the necrotrophic plant pathogen Pythium ultimum reveals original pathogenicity mechanisms and effector repertoire.</title>
        <authorList>
            <person name="Levesque C.A."/>
            <person name="Brouwer H."/>
            <person name="Cano L."/>
            <person name="Hamilton J.P."/>
            <person name="Holt C."/>
            <person name="Huitema E."/>
            <person name="Raffaele S."/>
            <person name="Robideau G.P."/>
            <person name="Thines M."/>
            <person name="Win J."/>
            <person name="Zerillo M.M."/>
            <person name="Beakes G.W."/>
            <person name="Boore J.L."/>
            <person name="Busam D."/>
            <person name="Dumas B."/>
            <person name="Ferriera S."/>
            <person name="Fuerstenberg S.I."/>
            <person name="Gachon C.M."/>
            <person name="Gaulin E."/>
            <person name="Govers F."/>
            <person name="Grenville-Briggs L."/>
            <person name="Horner N."/>
            <person name="Hostetler J."/>
            <person name="Jiang R.H."/>
            <person name="Johnson J."/>
            <person name="Krajaejun T."/>
            <person name="Lin H."/>
            <person name="Meijer H.J."/>
            <person name="Moore B."/>
            <person name="Morris P."/>
            <person name="Phuntmart V."/>
            <person name="Puiu D."/>
            <person name="Shetty J."/>
            <person name="Stajich J.E."/>
            <person name="Tripathy S."/>
            <person name="Wawra S."/>
            <person name="van West P."/>
            <person name="Whitty B.R."/>
            <person name="Coutinho P.M."/>
            <person name="Henrissat B."/>
            <person name="Martin F."/>
            <person name="Thomas P.D."/>
            <person name="Tyler B.M."/>
            <person name="De Vries R.P."/>
            <person name="Kamoun S."/>
            <person name="Yandell M."/>
            <person name="Tisserat N."/>
            <person name="Buell C.R."/>
        </authorList>
    </citation>
    <scope>NUCLEOTIDE SEQUENCE</scope>
    <source>
        <strain evidence="3">DAOM:BR144</strain>
    </source>
</reference>
<reference evidence="2" key="3">
    <citation type="submission" date="2015-02" db="UniProtKB">
        <authorList>
            <consortium name="EnsemblProtists"/>
        </authorList>
    </citation>
    <scope>IDENTIFICATION</scope>
    <source>
        <strain evidence="2">DAOM BR144</strain>
    </source>
</reference>
<dbReference type="EMBL" id="GL376560">
    <property type="status" value="NOT_ANNOTATED_CDS"/>
    <property type="molecule type" value="Genomic_DNA"/>
</dbReference>
<evidence type="ECO:0000256" key="1">
    <source>
        <dbReference type="SAM" id="MobiDB-lite"/>
    </source>
</evidence>
<feature type="region of interest" description="Disordered" evidence="1">
    <location>
        <begin position="61"/>
        <end position="85"/>
    </location>
</feature>
<dbReference type="AlphaFoldDB" id="K3WQE5"/>
<dbReference type="EnsemblProtists" id="PYU1_T007187">
    <property type="protein sequence ID" value="PYU1_T007187"/>
    <property type="gene ID" value="PYU1_G007172"/>
</dbReference>
<accession>K3WQE5</accession>
<sequence>MKELFSIDSSFDPVNTGIEKKHGTEEGIIRHADVEIPADNIGETDNFGYEDEDFEVDEAASSAYENALPEEKPDMGTEPKSVNELDNYQDDDFEQSYGGTIDALISPSPTAAEVNAQPAAGEVSFVKHEDVSQDPVGSAKTPADDVVPLAQHISTAELQRTEAHQVASIVLESPPMVVVETFESYFPGLLV</sequence>
<name>K3WQE5_GLOUD</name>
<protein>
    <submittedName>
        <fullName evidence="2">Uncharacterized protein</fullName>
    </submittedName>
</protein>
<evidence type="ECO:0000313" key="3">
    <source>
        <dbReference type="Proteomes" id="UP000019132"/>
    </source>
</evidence>
<organism evidence="2 3">
    <name type="scientific">Globisporangium ultimum (strain ATCC 200006 / CBS 805.95 / DAOM BR144)</name>
    <name type="common">Pythium ultimum</name>
    <dbReference type="NCBI Taxonomy" id="431595"/>
    <lineage>
        <taxon>Eukaryota</taxon>
        <taxon>Sar</taxon>
        <taxon>Stramenopiles</taxon>
        <taxon>Oomycota</taxon>
        <taxon>Peronosporomycetes</taxon>
        <taxon>Pythiales</taxon>
        <taxon>Pythiaceae</taxon>
        <taxon>Globisporangium</taxon>
    </lineage>
</organism>
<evidence type="ECO:0000313" key="2">
    <source>
        <dbReference type="EnsemblProtists" id="PYU1_T007187"/>
    </source>
</evidence>
<dbReference type="VEuPathDB" id="FungiDB:PYU1_G007172"/>